<dbReference type="InterPro" id="IPR050706">
    <property type="entry name" value="Cyclic-di-GMP_PDE-like"/>
</dbReference>
<dbReference type="Proteomes" id="UP000094487">
    <property type="component" value="Unassembled WGS sequence"/>
</dbReference>
<dbReference type="PANTHER" id="PTHR33121:SF71">
    <property type="entry name" value="OXYGEN SENSOR PROTEIN DOSP"/>
    <property type="match status" value="1"/>
</dbReference>
<dbReference type="InterPro" id="IPR029787">
    <property type="entry name" value="Nucleotide_cyclase"/>
</dbReference>
<evidence type="ECO:0000313" key="4">
    <source>
        <dbReference type="Proteomes" id="UP000094487"/>
    </source>
</evidence>
<reference evidence="3 4" key="1">
    <citation type="submission" date="2016-08" db="EMBL/GenBank/DDBJ databases">
        <title>Draft genome of the agarase producing Sphingomonas sp. MCT13.</title>
        <authorList>
            <person name="D'Andrea M.M."/>
            <person name="Rossolini G.M."/>
            <person name="Thaller M.C."/>
        </authorList>
    </citation>
    <scope>NUCLEOTIDE SEQUENCE [LARGE SCALE GENOMIC DNA]</scope>
    <source>
        <strain evidence="3 4">MCT13</strain>
    </source>
</reference>
<protein>
    <recommendedName>
        <fullName evidence="2">EAL domain-containing protein</fullName>
    </recommendedName>
</protein>
<evidence type="ECO:0000313" key="3">
    <source>
        <dbReference type="EMBL" id="ODP37190.1"/>
    </source>
</evidence>
<dbReference type="AlphaFoldDB" id="A0A1E3LWM0"/>
<dbReference type="SMART" id="SM00052">
    <property type="entry name" value="EAL"/>
    <property type="match status" value="1"/>
</dbReference>
<dbReference type="GO" id="GO:0071111">
    <property type="term" value="F:cyclic-guanylate-specific phosphodiesterase activity"/>
    <property type="evidence" value="ECO:0007669"/>
    <property type="project" value="InterPro"/>
</dbReference>
<dbReference type="SUPFAM" id="SSF55073">
    <property type="entry name" value="Nucleotide cyclase"/>
    <property type="match status" value="1"/>
</dbReference>
<dbReference type="InterPro" id="IPR035919">
    <property type="entry name" value="EAL_sf"/>
</dbReference>
<dbReference type="PANTHER" id="PTHR33121">
    <property type="entry name" value="CYCLIC DI-GMP PHOSPHODIESTERASE PDEF"/>
    <property type="match status" value="1"/>
</dbReference>
<dbReference type="Gene3D" id="3.30.70.270">
    <property type="match status" value="1"/>
</dbReference>
<gene>
    <name evidence="3" type="ORF">BFL28_02875</name>
</gene>
<accession>A0A1E3LWM0</accession>
<dbReference type="InterPro" id="IPR043128">
    <property type="entry name" value="Rev_trsase/Diguanyl_cyclase"/>
</dbReference>
<keyword evidence="1" id="KW-0812">Transmembrane</keyword>
<dbReference type="Pfam" id="PF00563">
    <property type="entry name" value="EAL"/>
    <property type="match status" value="1"/>
</dbReference>
<dbReference type="PROSITE" id="PS50883">
    <property type="entry name" value="EAL"/>
    <property type="match status" value="1"/>
</dbReference>
<dbReference type="Pfam" id="PF05226">
    <property type="entry name" value="CHASE2"/>
    <property type="match status" value="1"/>
</dbReference>
<feature type="transmembrane region" description="Helical" evidence="1">
    <location>
        <begin position="335"/>
        <end position="355"/>
    </location>
</feature>
<organism evidence="3 4">
    <name type="scientific">Sphingomonas turrisvirgatae</name>
    <dbReference type="NCBI Taxonomy" id="1888892"/>
    <lineage>
        <taxon>Bacteria</taxon>
        <taxon>Pseudomonadati</taxon>
        <taxon>Pseudomonadota</taxon>
        <taxon>Alphaproteobacteria</taxon>
        <taxon>Sphingomonadales</taxon>
        <taxon>Sphingomonadaceae</taxon>
        <taxon>Sphingomonas</taxon>
    </lineage>
</organism>
<comment type="caution">
    <text evidence="3">The sequence shown here is derived from an EMBL/GenBank/DDBJ whole genome shotgun (WGS) entry which is preliminary data.</text>
</comment>
<dbReference type="EMBL" id="MDDS01000035">
    <property type="protein sequence ID" value="ODP37190.1"/>
    <property type="molecule type" value="Genomic_DNA"/>
</dbReference>
<feature type="transmembrane region" description="Helical" evidence="1">
    <location>
        <begin position="282"/>
        <end position="300"/>
    </location>
</feature>
<dbReference type="CDD" id="cd01948">
    <property type="entry name" value="EAL"/>
    <property type="match status" value="1"/>
</dbReference>
<keyword evidence="1" id="KW-1133">Transmembrane helix</keyword>
<dbReference type="InterPro" id="IPR000160">
    <property type="entry name" value="GGDEF_dom"/>
</dbReference>
<dbReference type="InterPro" id="IPR001633">
    <property type="entry name" value="EAL_dom"/>
</dbReference>
<evidence type="ECO:0000256" key="1">
    <source>
        <dbReference type="SAM" id="Phobius"/>
    </source>
</evidence>
<sequence length="777" mass="82965">MSLSRGAMMRTIERVKDHWRLAVLGLCCVAGMLAGVSDVGVGLERALRATAWQIRNQPASGRLHIIEIDARSITAINRWPWPRSNYASAIDQLRRAGVALIAFDVDFSALSTPAEDAAFAAALDRAGGEVVLPTFRQPLGGGRAGWSDSLPIPSLRQHSTLAAVSILPDRDGYVRRAPIGVITNGLPRPSLSASIAGANGSAGDDFPIDFSIDPGSIPRHSFIDIRDGRFDAAALAGKQVVIGATAVELGDRYAVPNHGVIPGVVIQALAAETLATGKPREAGWQLPLLLAVLLGWAILSAESRSRFVLAAGASPMILFGAAIVSNAALNIVFPLIPAMCVIAAATIGATVIRLLRAAKRRRAHDPETGLPNRFALREALRSYAGAGVVAARLSEFDKLAASLGADGTVELIRRVRDRIAVVSDGTTIYRVEDRALAWRCYDAAQLEARLATLRALMLSPVEVVGRRVDVALAIGFAEEAAGNPPAQVVAHAALAADRALSEGRNWHAHDTADEDATDRDVSLLGELDEAIGKGEIRVVYQPKLDLKKNRIVSVEALVRWHHGTRGFLSPDLFIPLAERGGRIDGLTLYVVERTIADLLQWQRVGRPITGAVNISAKLLGSDSFTQALVKLVRCSGIQPQLLTFEVTESAAMTDPEAAASALHTFRALGVSISMDDYGTGQSTLSYLKRLPLNELKIDRSFVQFAHQNRADGVLVRSTIDLAHELGLKVVAEGVEHEDCLAFLRNSGCDLVQGYLISRPVPAAELSSLLDKGVSQAA</sequence>
<proteinExistence type="predicted"/>
<feature type="transmembrane region" description="Helical" evidence="1">
    <location>
        <begin position="307"/>
        <end position="329"/>
    </location>
</feature>
<keyword evidence="1" id="KW-0472">Membrane</keyword>
<dbReference type="OrthoDB" id="7462471at2"/>
<dbReference type="SUPFAM" id="SSF141868">
    <property type="entry name" value="EAL domain-like"/>
    <property type="match status" value="1"/>
</dbReference>
<dbReference type="SMART" id="SM00267">
    <property type="entry name" value="GGDEF"/>
    <property type="match status" value="1"/>
</dbReference>
<feature type="domain" description="EAL" evidence="2">
    <location>
        <begin position="520"/>
        <end position="773"/>
    </location>
</feature>
<keyword evidence="4" id="KW-1185">Reference proteome</keyword>
<dbReference type="SMART" id="SM01080">
    <property type="entry name" value="CHASE2"/>
    <property type="match status" value="1"/>
</dbReference>
<dbReference type="InterPro" id="IPR007890">
    <property type="entry name" value="CHASE2"/>
</dbReference>
<dbReference type="STRING" id="1888892.BFL28_02875"/>
<dbReference type="Gene3D" id="3.20.20.450">
    <property type="entry name" value="EAL domain"/>
    <property type="match status" value="1"/>
</dbReference>
<evidence type="ECO:0000259" key="2">
    <source>
        <dbReference type="PROSITE" id="PS50883"/>
    </source>
</evidence>
<name>A0A1E3LWM0_9SPHN</name>